<comment type="caution">
    <text evidence="10">The sequence shown here is derived from an EMBL/GenBank/DDBJ whole genome shotgun (WGS) entry which is preliminary data.</text>
</comment>
<keyword evidence="3" id="KW-0949">S-adenosyl-L-methionine</keyword>
<dbReference type="InterPro" id="IPR011124">
    <property type="entry name" value="Znf_CW"/>
</dbReference>
<dbReference type="SMART" id="SM00317">
    <property type="entry name" value="SET"/>
    <property type="match status" value="1"/>
</dbReference>
<dbReference type="InterPro" id="IPR046341">
    <property type="entry name" value="SET_dom_sf"/>
</dbReference>
<evidence type="ECO:0000256" key="7">
    <source>
        <dbReference type="SAM" id="MobiDB-lite"/>
    </source>
</evidence>
<reference evidence="11" key="1">
    <citation type="journal article" date="2023" name="Commun. Biol.">
        <title>Genome analysis of Parmales, the sister group of diatoms, reveals the evolutionary specialization of diatoms from phago-mixotrophs to photoautotrophs.</title>
        <authorList>
            <person name="Ban H."/>
            <person name="Sato S."/>
            <person name="Yoshikawa S."/>
            <person name="Yamada K."/>
            <person name="Nakamura Y."/>
            <person name="Ichinomiya M."/>
            <person name="Sato N."/>
            <person name="Blanc-Mathieu R."/>
            <person name="Endo H."/>
            <person name="Kuwata A."/>
            <person name="Ogata H."/>
        </authorList>
    </citation>
    <scope>NUCLEOTIDE SEQUENCE [LARGE SCALE GENOMIC DNA]</scope>
</reference>
<evidence type="ECO:0000313" key="11">
    <source>
        <dbReference type="Proteomes" id="UP001162640"/>
    </source>
</evidence>
<dbReference type="GO" id="GO:0008168">
    <property type="term" value="F:methyltransferase activity"/>
    <property type="evidence" value="ECO:0007669"/>
    <property type="project" value="UniProtKB-KW"/>
</dbReference>
<dbReference type="PANTHER" id="PTHR46655">
    <property type="entry name" value="HISTONE-LYSINE N-METHYLTRANSFERASE ATXR3"/>
    <property type="match status" value="1"/>
</dbReference>
<feature type="compositionally biased region" description="Polar residues" evidence="7">
    <location>
        <begin position="1216"/>
        <end position="1230"/>
    </location>
</feature>
<keyword evidence="4" id="KW-0479">Metal-binding</keyword>
<feature type="domain" description="Post-SET" evidence="8">
    <location>
        <begin position="547"/>
        <end position="563"/>
    </location>
</feature>
<dbReference type="Pfam" id="PF19633">
    <property type="entry name" value="SDG2_C"/>
    <property type="match status" value="1"/>
</dbReference>
<gene>
    <name evidence="10" type="ORF">TL16_g12253</name>
</gene>
<evidence type="ECO:0000259" key="9">
    <source>
        <dbReference type="PROSITE" id="PS51050"/>
    </source>
</evidence>
<keyword evidence="5" id="KW-0863">Zinc-finger</keyword>
<sequence length="1611" mass="181558">MRPINRNKIDSRMDADGYVDIIFPDGLKDRPDTSLILNSKRKRKPAPKQQEEPPSPPEPPPKPKKSRNSGPRQTKANGKTNSKSKNSAQKSLQKNAPSSSKSRSKASKTPNPKTAAAQPQTAPASAPKLRTFKTTYSLVPFPTNLHPDEIGPLMSSLKTHFQTEQLGVTFTKSPSPILPGTLGKKTKKILQEHLIRLDKIDNLGYYISITEIYDCLMSPDSTEFIQKYCVERKEETEGCTTVVKYVREVREEWNEKLPEGFFLKTGSDYRIDWDKIKSIVLLDVQKNTAEEKQDMGNKLTTYLNERWDSKEKWNEEFSKNDEHVYIKLSMILEKNKSPAFQNKWRRTPYPERIYSKIENYVLCDGLEEEDKVMASREVEKSPTRPSLKRCANKLITAYKILGESSFMVHPKGFGAVVVDPEGCQPNTLVTFYRGEVFPSWRWSEKNDSITQTQKLINLQPLLPDFYNMTLERPRNDPRGFGLLFVDASRKASMGSSLSHSCNPSCEVKVVSTGGRLSLAMTTVRKLEVGEELTFDYGAVTDSLTEYQSAICLCGSPRCRGSYLHFCKAEHYEKVFKRTCGGGIRFASLLKACVKNIKKEDEAILEKGGFKAAAFGAVSCGSSGTSTSYVPPWLKIFAADVLRYIDYERKALPVSLICDSRERQEKQKLPSSPRRGKDQQQVIYTEGGEELPYDIADSEGRNAMERRTIDFTQTLSLVGRVLARHRKIVEEQTKTKNNDAPIEPPLLILSHAEVVQKLWTNPDSLFNSLLKNLITCGTPQSEVDFIRSTAKSFPTLSDEAILSDPVKAANARHEVKIALMALRNNLLKLQKNCVADCAFNRDRHVAAADLLLLYAHTDNFVISRGYSTFESSPTIVYARELGGRVPRSKLKEAKERGKGKIKIIDAATKVPRTSKSDSQSLISGPFNIFNTLCALYNVKAAERSDAHHYRINFSNFELVVDSKLKAAKGSDILRVFLFYSGPEDNAPLELKNQALMGEQNYYTREQCEEFWGHPCHQHLKRFRKIKLVNKTKGRQHGEDFLSATAKNDIRQALKDFLNPESEADKKDPICDGEEPVATYTKLYRPDYIASQLLSWHKGGVDVNDGLPIDELTGCVSLPMFDTIYSVPVEVNPKSTAYYKASVKKYEAELKQWEKGKELWEEADNKRRKEWHADKRKYDKWLKSQAQENSTAPMQLVGGAPVAIHCAKQEEKEHQMPAQPTSESNVSNTPNTPKKGGYYQLEPVPSSNPTYQAIKQRDGSTSYLPIVMMQNVWYPGKPPATGQGATSVLEMSTGGGSAVMTTAVAAAPAPIMPDIVSKPPTDSFTYSHKHKLALWEWGNGKHERSLSWNKDLRKVFGSATNKGLLGSPVLDFLLTSDDTNLHSALYILKPRLKNAGAAGGGETKSEMKELMESTLSSALPTASNFNWVQCEELNCMKWRKLPWFVDMNELPDFFTCKDNKWEAEKASCEAAEDKWDALAERTVLNEDQMVKREELVMGAKFDAFCASRSEYREATVEKVEKTRVFVCFPTIRPESREERDVGAVKEWREVDEEGMKKFAPLHFYTKAAVEVKGKEEENGNAEEVVTEDMQIDRKTNEEEGEDGVAMDMVEKQA</sequence>
<dbReference type="GO" id="GO:0008270">
    <property type="term" value="F:zinc ion binding"/>
    <property type="evidence" value="ECO:0007669"/>
    <property type="project" value="UniProtKB-KW"/>
</dbReference>
<protein>
    <recommendedName>
        <fullName evidence="12">SET domain-containing protein</fullName>
    </recommendedName>
</protein>
<keyword evidence="1" id="KW-0489">Methyltransferase</keyword>
<dbReference type="InterPro" id="IPR001214">
    <property type="entry name" value="SET_dom"/>
</dbReference>
<feature type="region of interest" description="Disordered" evidence="7">
    <location>
        <begin position="22"/>
        <end position="128"/>
    </location>
</feature>
<evidence type="ECO:0000256" key="3">
    <source>
        <dbReference type="ARBA" id="ARBA00022691"/>
    </source>
</evidence>
<evidence type="ECO:0008006" key="12">
    <source>
        <dbReference type="Google" id="ProtNLM"/>
    </source>
</evidence>
<dbReference type="InterPro" id="IPR003616">
    <property type="entry name" value="Post-SET_dom"/>
</dbReference>
<feature type="region of interest" description="Disordered" evidence="7">
    <location>
        <begin position="1207"/>
        <end position="1244"/>
    </location>
</feature>
<dbReference type="Pfam" id="PF00856">
    <property type="entry name" value="SET"/>
    <property type="match status" value="1"/>
</dbReference>
<evidence type="ECO:0000259" key="8">
    <source>
        <dbReference type="PROSITE" id="PS50868"/>
    </source>
</evidence>
<feature type="domain" description="CW-type" evidence="9">
    <location>
        <begin position="1419"/>
        <end position="1474"/>
    </location>
</feature>
<dbReference type="PROSITE" id="PS51050">
    <property type="entry name" value="ZF_CW"/>
    <property type="match status" value="1"/>
</dbReference>
<dbReference type="PROSITE" id="PS50868">
    <property type="entry name" value="POST_SET"/>
    <property type="match status" value="1"/>
</dbReference>
<dbReference type="EMBL" id="BLQM01000487">
    <property type="protein sequence ID" value="GMH92122.1"/>
    <property type="molecule type" value="Genomic_DNA"/>
</dbReference>
<organism evidence="10 11">
    <name type="scientific">Triparma laevis f. inornata</name>
    <dbReference type="NCBI Taxonomy" id="1714386"/>
    <lineage>
        <taxon>Eukaryota</taxon>
        <taxon>Sar</taxon>
        <taxon>Stramenopiles</taxon>
        <taxon>Ochrophyta</taxon>
        <taxon>Bolidophyceae</taxon>
        <taxon>Parmales</taxon>
        <taxon>Triparmaceae</taxon>
        <taxon>Triparma</taxon>
    </lineage>
</organism>
<dbReference type="Gene3D" id="3.30.40.100">
    <property type="match status" value="1"/>
</dbReference>
<feature type="region of interest" description="Disordered" evidence="7">
    <location>
        <begin position="1570"/>
        <end position="1611"/>
    </location>
</feature>
<evidence type="ECO:0000256" key="6">
    <source>
        <dbReference type="ARBA" id="ARBA00022833"/>
    </source>
</evidence>
<dbReference type="PANTHER" id="PTHR46655:SF1">
    <property type="entry name" value="HISTONE-LYSINE N-METHYLTRANSFERASE ATXR3"/>
    <property type="match status" value="1"/>
</dbReference>
<dbReference type="InterPro" id="IPR045606">
    <property type="entry name" value="ATXR3_C"/>
</dbReference>
<accession>A0A9W7BQY9</accession>
<proteinExistence type="predicted"/>
<feature type="compositionally biased region" description="Polar residues" evidence="7">
    <location>
        <begin position="68"/>
        <end position="97"/>
    </location>
</feature>
<name>A0A9W7BQY9_9STRA</name>
<keyword evidence="6" id="KW-0862">Zinc</keyword>
<evidence type="ECO:0000313" key="10">
    <source>
        <dbReference type="EMBL" id="GMH92122.1"/>
    </source>
</evidence>
<evidence type="ECO:0000256" key="4">
    <source>
        <dbReference type="ARBA" id="ARBA00022723"/>
    </source>
</evidence>
<dbReference type="Proteomes" id="UP001162640">
    <property type="component" value="Unassembled WGS sequence"/>
</dbReference>
<dbReference type="SUPFAM" id="SSF82199">
    <property type="entry name" value="SET domain"/>
    <property type="match status" value="1"/>
</dbReference>
<dbReference type="Gene3D" id="2.170.270.10">
    <property type="entry name" value="SET domain"/>
    <property type="match status" value="1"/>
</dbReference>
<dbReference type="Pfam" id="PF07496">
    <property type="entry name" value="zf-CW"/>
    <property type="match status" value="1"/>
</dbReference>
<evidence type="ECO:0000256" key="2">
    <source>
        <dbReference type="ARBA" id="ARBA00022679"/>
    </source>
</evidence>
<feature type="compositionally biased region" description="Low complexity" evidence="7">
    <location>
        <begin position="107"/>
        <end position="128"/>
    </location>
</feature>
<evidence type="ECO:0000256" key="1">
    <source>
        <dbReference type="ARBA" id="ARBA00022603"/>
    </source>
</evidence>
<dbReference type="GO" id="GO:0032259">
    <property type="term" value="P:methylation"/>
    <property type="evidence" value="ECO:0007669"/>
    <property type="project" value="UniProtKB-KW"/>
</dbReference>
<evidence type="ECO:0000256" key="5">
    <source>
        <dbReference type="ARBA" id="ARBA00022771"/>
    </source>
</evidence>
<keyword evidence="2" id="KW-0808">Transferase</keyword>